<evidence type="ECO:0000256" key="5">
    <source>
        <dbReference type="PROSITE-ProRule" id="PRU00335"/>
    </source>
</evidence>
<dbReference type="InterPro" id="IPR001647">
    <property type="entry name" value="HTH_TetR"/>
</dbReference>
<evidence type="ECO:0000313" key="8">
    <source>
        <dbReference type="Proteomes" id="UP001596050"/>
    </source>
</evidence>
<dbReference type="InterPro" id="IPR009057">
    <property type="entry name" value="Homeodomain-like_sf"/>
</dbReference>
<keyword evidence="4" id="KW-0804">Transcription</keyword>
<keyword evidence="2" id="KW-0805">Transcription regulation</keyword>
<gene>
    <name evidence="7" type="ORF">ACFPN5_25050</name>
</gene>
<dbReference type="Gene3D" id="1.10.357.10">
    <property type="entry name" value="Tetracycline Repressor, domain 2"/>
    <property type="match status" value="1"/>
</dbReference>
<evidence type="ECO:0000256" key="1">
    <source>
        <dbReference type="ARBA" id="ARBA00022491"/>
    </source>
</evidence>
<name>A0ABW0LDZ8_9BURK</name>
<dbReference type="PANTHER" id="PTHR43479:SF11">
    <property type="entry name" value="ACREF_ENVCD OPERON REPRESSOR-RELATED"/>
    <property type="match status" value="1"/>
</dbReference>
<dbReference type="PROSITE" id="PS01081">
    <property type="entry name" value="HTH_TETR_1"/>
    <property type="match status" value="1"/>
</dbReference>
<accession>A0ABW0LDZ8</accession>
<dbReference type="RefSeq" id="WP_379786567.1">
    <property type="nucleotide sequence ID" value="NZ_JBHSMU010000019.1"/>
</dbReference>
<dbReference type="Pfam" id="PF00440">
    <property type="entry name" value="TetR_N"/>
    <property type="match status" value="1"/>
</dbReference>
<sequence length="223" mass="25707">MLRPKISIRDAGKQLTRERLMDSAYALFAEFGFKEVSIQQIMKHAQANRATFYLHFNDKLDIAWAITKREAGRQDVHRFKELDAFQSPSLEIIQHWVQCRVDSVSANPSLACVFQEAITTEARFAAEYASYLARVYDRVLVNIAGNQEVRVRPVARSKFVLIVTMMDRFILHSCYHKLNFSGDASIEAMAEMLWEALFSNHPRISEFTAWCAERNEQKELPVG</sequence>
<organism evidence="7 8">
    <name type="scientific">Massilia niabensis</name>
    <dbReference type="NCBI Taxonomy" id="544910"/>
    <lineage>
        <taxon>Bacteria</taxon>
        <taxon>Pseudomonadati</taxon>
        <taxon>Pseudomonadota</taxon>
        <taxon>Betaproteobacteria</taxon>
        <taxon>Burkholderiales</taxon>
        <taxon>Oxalobacteraceae</taxon>
        <taxon>Telluria group</taxon>
        <taxon>Massilia</taxon>
    </lineage>
</organism>
<dbReference type="EMBL" id="JBHSMU010000019">
    <property type="protein sequence ID" value="MFC5463087.1"/>
    <property type="molecule type" value="Genomic_DNA"/>
</dbReference>
<evidence type="ECO:0000256" key="3">
    <source>
        <dbReference type="ARBA" id="ARBA00023125"/>
    </source>
</evidence>
<feature type="domain" description="HTH tetR-type" evidence="6">
    <location>
        <begin position="14"/>
        <end position="74"/>
    </location>
</feature>
<evidence type="ECO:0000313" key="7">
    <source>
        <dbReference type="EMBL" id="MFC5463087.1"/>
    </source>
</evidence>
<keyword evidence="8" id="KW-1185">Reference proteome</keyword>
<keyword evidence="1" id="KW-0678">Repressor</keyword>
<evidence type="ECO:0000256" key="4">
    <source>
        <dbReference type="ARBA" id="ARBA00023163"/>
    </source>
</evidence>
<proteinExistence type="predicted"/>
<keyword evidence="3 5" id="KW-0238">DNA-binding</keyword>
<dbReference type="PROSITE" id="PS50977">
    <property type="entry name" value="HTH_TETR_2"/>
    <property type="match status" value="1"/>
</dbReference>
<dbReference type="SUPFAM" id="SSF46689">
    <property type="entry name" value="Homeodomain-like"/>
    <property type="match status" value="1"/>
</dbReference>
<reference evidence="8" key="1">
    <citation type="journal article" date="2019" name="Int. J. Syst. Evol. Microbiol.">
        <title>The Global Catalogue of Microorganisms (GCM) 10K type strain sequencing project: providing services to taxonomists for standard genome sequencing and annotation.</title>
        <authorList>
            <consortium name="The Broad Institute Genomics Platform"/>
            <consortium name="The Broad Institute Genome Sequencing Center for Infectious Disease"/>
            <person name="Wu L."/>
            <person name="Ma J."/>
        </authorList>
    </citation>
    <scope>NUCLEOTIDE SEQUENCE [LARGE SCALE GENOMIC DNA]</scope>
    <source>
        <strain evidence="8">KACC 12649</strain>
    </source>
</reference>
<evidence type="ECO:0000256" key="2">
    <source>
        <dbReference type="ARBA" id="ARBA00023015"/>
    </source>
</evidence>
<evidence type="ECO:0000259" key="6">
    <source>
        <dbReference type="PROSITE" id="PS50977"/>
    </source>
</evidence>
<comment type="caution">
    <text evidence="7">The sequence shown here is derived from an EMBL/GenBank/DDBJ whole genome shotgun (WGS) entry which is preliminary data.</text>
</comment>
<dbReference type="PANTHER" id="PTHR43479">
    <property type="entry name" value="ACREF/ENVCD OPERON REPRESSOR-RELATED"/>
    <property type="match status" value="1"/>
</dbReference>
<feature type="DNA-binding region" description="H-T-H motif" evidence="5">
    <location>
        <begin position="37"/>
        <end position="56"/>
    </location>
</feature>
<dbReference type="InterPro" id="IPR023772">
    <property type="entry name" value="DNA-bd_HTH_TetR-type_CS"/>
</dbReference>
<dbReference type="InterPro" id="IPR050624">
    <property type="entry name" value="HTH-type_Tx_Regulator"/>
</dbReference>
<dbReference type="Proteomes" id="UP001596050">
    <property type="component" value="Unassembled WGS sequence"/>
</dbReference>
<protein>
    <submittedName>
        <fullName evidence="7">TetR/AcrR family transcriptional regulator</fullName>
    </submittedName>
</protein>